<dbReference type="InterPro" id="IPR005821">
    <property type="entry name" value="Ion_trans_dom"/>
</dbReference>
<dbReference type="GO" id="GO:0034703">
    <property type="term" value="C:cation channel complex"/>
    <property type="evidence" value="ECO:0007669"/>
    <property type="project" value="UniProtKB-ARBA"/>
</dbReference>
<feature type="repeat" description="ANK" evidence="11">
    <location>
        <begin position="119"/>
        <end position="151"/>
    </location>
</feature>
<keyword evidence="9 12" id="KW-0472">Membrane</keyword>
<evidence type="ECO:0000256" key="7">
    <source>
        <dbReference type="ARBA" id="ARBA00023043"/>
    </source>
</evidence>
<dbReference type="PANTHER" id="PTHR47143:SF4">
    <property type="entry name" value="TRANSIENT RECEPTOR POTENTIAL CATION CHANNEL PROTEIN PAINLESS"/>
    <property type="match status" value="1"/>
</dbReference>
<evidence type="ECO:0000256" key="5">
    <source>
        <dbReference type="ARBA" id="ARBA00022737"/>
    </source>
</evidence>
<feature type="transmembrane region" description="Helical" evidence="12">
    <location>
        <begin position="384"/>
        <end position="405"/>
    </location>
</feature>
<evidence type="ECO:0000313" key="15">
    <source>
        <dbReference type="Proteomes" id="UP000292052"/>
    </source>
</evidence>
<dbReference type="PROSITE" id="PS50088">
    <property type="entry name" value="ANK_REPEAT"/>
    <property type="match status" value="2"/>
</dbReference>
<evidence type="ECO:0000256" key="1">
    <source>
        <dbReference type="ARBA" id="ARBA00004141"/>
    </source>
</evidence>
<feature type="transmembrane region" description="Helical" evidence="12">
    <location>
        <begin position="425"/>
        <end position="442"/>
    </location>
</feature>
<evidence type="ECO:0000256" key="11">
    <source>
        <dbReference type="PROSITE-ProRule" id="PRU00023"/>
    </source>
</evidence>
<reference evidence="14 15" key="1">
    <citation type="submission" date="2017-03" db="EMBL/GenBank/DDBJ databases">
        <title>Genome of the blue death feigning beetle - Asbolus verrucosus.</title>
        <authorList>
            <person name="Rider S.D."/>
        </authorList>
    </citation>
    <scope>NUCLEOTIDE SEQUENCE [LARGE SCALE GENOMIC DNA]</scope>
    <source>
        <strain evidence="14">Butters</strain>
        <tissue evidence="14">Head and leg muscle</tissue>
    </source>
</reference>
<dbReference type="Pfam" id="PF00520">
    <property type="entry name" value="Ion_trans"/>
    <property type="match status" value="1"/>
</dbReference>
<keyword evidence="2" id="KW-0813">Transport</keyword>
<evidence type="ECO:0000256" key="4">
    <source>
        <dbReference type="ARBA" id="ARBA00022692"/>
    </source>
</evidence>
<dbReference type="SMART" id="SM00248">
    <property type="entry name" value="ANK"/>
    <property type="match status" value="4"/>
</dbReference>
<organism evidence="14 15">
    <name type="scientific">Asbolus verrucosus</name>
    <name type="common">Desert ironclad beetle</name>
    <dbReference type="NCBI Taxonomy" id="1661398"/>
    <lineage>
        <taxon>Eukaryota</taxon>
        <taxon>Metazoa</taxon>
        <taxon>Ecdysozoa</taxon>
        <taxon>Arthropoda</taxon>
        <taxon>Hexapoda</taxon>
        <taxon>Insecta</taxon>
        <taxon>Pterygota</taxon>
        <taxon>Neoptera</taxon>
        <taxon>Endopterygota</taxon>
        <taxon>Coleoptera</taxon>
        <taxon>Polyphaga</taxon>
        <taxon>Cucujiformia</taxon>
        <taxon>Tenebrionidae</taxon>
        <taxon>Pimeliinae</taxon>
        <taxon>Asbolus</taxon>
    </lineage>
</organism>
<evidence type="ECO:0000256" key="12">
    <source>
        <dbReference type="SAM" id="Phobius"/>
    </source>
</evidence>
<feature type="domain" description="Ion transport" evidence="13">
    <location>
        <begin position="386"/>
        <end position="562"/>
    </location>
</feature>
<keyword evidence="10" id="KW-0407">Ion channel</keyword>
<dbReference type="OrthoDB" id="2157354at2759"/>
<evidence type="ECO:0000256" key="8">
    <source>
        <dbReference type="ARBA" id="ARBA00023065"/>
    </source>
</evidence>
<dbReference type="Gene3D" id="1.25.40.20">
    <property type="entry name" value="Ankyrin repeat-containing domain"/>
    <property type="match status" value="2"/>
</dbReference>
<keyword evidence="4 12" id="KW-0812">Transmembrane</keyword>
<accession>A0A482W7B4</accession>
<evidence type="ECO:0000259" key="13">
    <source>
        <dbReference type="Pfam" id="PF00520"/>
    </source>
</evidence>
<feature type="transmembrane region" description="Helical" evidence="12">
    <location>
        <begin position="356"/>
        <end position="377"/>
    </location>
</feature>
<evidence type="ECO:0000256" key="3">
    <source>
        <dbReference type="ARBA" id="ARBA00022606"/>
    </source>
</evidence>
<keyword evidence="5" id="KW-0677">Repeat</keyword>
<gene>
    <name evidence="14" type="ORF">BDFB_009225</name>
</gene>
<feature type="transmembrane region" description="Helical" evidence="12">
    <location>
        <begin position="490"/>
        <end position="509"/>
    </location>
</feature>
<proteinExistence type="predicted"/>
<feature type="transmembrane region" description="Helical" evidence="12">
    <location>
        <begin position="451"/>
        <end position="470"/>
    </location>
</feature>
<evidence type="ECO:0000256" key="10">
    <source>
        <dbReference type="ARBA" id="ARBA00023303"/>
    </source>
</evidence>
<dbReference type="PANTHER" id="PTHR47143">
    <property type="entry name" value="TRANSIENT RECEPTOR POTENTIAL CATION CHANNEL PROTEIN PAINLESS"/>
    <property type="match status" value="1"/>
</dbReference>
<keyword evidence="8" id="KW-0406">Ion transport</keyword>
<keyword evidence="3" id="KW-0716">Sensory transduction</keyword>
<evidence type="ECO:0000313" key="14">
    <source>
        <dbReference type="EMBL" id="RZC40288.1"/>
    </source>
</evidence>
<sequence length="684" mass="79049">MNVQLLLEAGINVNQGDGKNVSAILWAAKNGYRQIVKKILDKSIAHVDLDNHELRGKTARNLIQEKNLYEKPLPEPIQYQFPKDRLFSLIKQSKEDDFINYFDTFSLTNPRDFVNLDDNNETFLQYGCEKGLIKVVKYLLEKDANVNLVTKNQEKLPIELVAENGYSEIFQLLVDHPEVKISSKILCYLIKELDKPKFDKIDHEKCCKIILKKMESNTMIVDVNGEDDLKNTPIHYSLRYAGEDITEKLLKLGASLACKNNFGTMPIEDIKPEMLENHLDNCIKFNIKNKNYEKRDFEVIFDYHTLLPPKKLKERFKFDESDPESCINSAEIVPETEVIAYMCQASEFKALLKHPVIVSFLFMKWHRILVYIFTYYGNFDPSSFCVVFGKISWLTLNLTFLILILRELFQIIVSPGNYFQNFENLVEIILIVVTGMILYINSPTPDTRKQLASVAILLAAFELVLMVGQHPRLSTNVVMLKTVSVNFFKLLLWYSLLIIAFALSFNILFAKSEELQSNNVTDTDNEDEDLFTGPGKSLFKTIVMLTGEFDAGSINFHTYPVTMTPKRLKTMQSWLDILQELNIFIMLKACFLNCQLYVLPNNHGKIYYEFDVSSKRRVNSLLTCVNSCSDTFLDKETVKRTNSIIKKKRFDENPVINIDSLLADMSELRMKLDQIFHMLSHKRN</sequence>
<evidence type="ECO:0000256" key="6">
    <source>
        <dbReference type="ARBA" id="ARBA00022989"/>
    </source>
</evidence>
<dbReference type="GO" id="GO:0005216">
    <property type="term" value="F:monoatomic ion channel activity"/>
    <property type="evidence" value="ECO:0007669"/>
    <property type="project" value="InterPro"/>
</dbReference>
<protein>
    <submittedName>
        <fullName evidence="14">Painless</fullName>
    </submittedName>
</protein>
<dbReference type="EMBL" id="QDEB01027254">
    <property type="protein sequence ID" value="RZC40288.1"/>
    <property type="molecule type" value="Genomic_DNA"/>
</dbReference>
<evidence type="ECO:0000256" key="2">
    <source>
        <dbReference type="ARBA" id="ARBA00022448"/>
    </source>
</evidence>
<evidence type="ECO:0000256" key="9">
    <source>
        <dbReference type="ARBA" id="ARBA00023136"/>
    </source>
</evidence>
<dbReference type="Proteomes" id="UP000292052">
    <property type="component" value="Unassembled WGS sequence"/>
</dbReference>
<name>A0A482W7B4_ASBVE</name>
<keyword evidence="7 11" id="KW-0040">ANK repeat</keyword>
<comment type="subcellular location">
    <subcellularLocation>
        <location evidence="1">Membrane</location>
        <topology evidence="1">Multi-pass membrane protein</topology>
    </subcellularLocation>
</comment>
<dbReference type="STRING" id="1661398.A0A482W7B4"/>
<feature type="repeat" description="ANK" evidence="11">
    <location>
        <begin position="229"/>
        <end position="261"/>
    </location>
</feature>
<dbReference type="AlphaFoldDB" id="A0A482W7B4"/>
<dbReference type="InterPro" id="IPR002110">
    <property type="entry name" value="Ankyrin_rpt"/>
</dbReference>
<dbReference type="Pfam" id="PF12796">
    <property type="entry name" value="Ank_2"/>
    <property type="match status" value="1"/>
</dbReference>
<dbReference type="InterPro" id="IPR052076">
    <property type="entry name" value="TRP_cation_channel"/>
</dbReference>
<dbReference type="InterPro" id="IPR036770">
    <property type="entry name" value="Ankyrin_rpt-contain_sf"/>
</dbReference>
<dbReference type="SUPFAM" id="SSF48403">
    <property type="entry name" value="Ankyrin repeat"/>
    <property type="match status" value="1"/>
</dbReference>
<comment type="caution">
    <text evidence="14">The sequence shown here is derived from an EMBL/GenBank/DDBJ whole genome shotgun (WGS) entry which is preliminary data.</text>
</comment>
<keyword evidence="15" id="KW-1185">Reference proteome</keyword>
<keyword evidence="6 12" id="KW-1133">Transmembrane helix</keyword>